<name>A0ABM6GGF5_9BACT</name>
<protein>
    <submittedName>
        <fullName evidence="2">Polysaccharide biosynthesis protein</fullName>
    </submittedName>
</protein>
<evidence type="ECO:0000313" key="3">
    <source>
        <dbReference type="Proteomes" id="UP000185490"/>
    </source>
</evidence>
<dbReference type="SUPFAM" id="SSF53383">
    <property type="entry name" value="PLP-dependent transferases"/>
    <property type="match status" value="1"/>
</dbReference>
<sequence length="371" mass="42431">MKIPLSNALLDEKDIYEVLKVLKSKRLALGPYMKKFEEMVKNYVDTKYAVAVSSGTAALHLILKSLDFGENDILLTSSFTFISSANVALYEKGNVHFVDIEPDTLNVSLNALEEEIIKTKKKNSRLFFMGVDIFGHPLDWDKILDICQKYSVEIIEDSCEALGSEYKGKKCGTFGQAGAFAFYPNKQITTGEGGIIVTNNEKIYQITKAMRNQGRTSSKWLSHEVIGYNYRIDEMSSALGYSQMKKIDKIIEMRNKAAKNYEKLLTFLEIPVIKSYVTKMSWFVYVVKLPKGTDINKVIDYMAKNEIETRNYFAPIHLQPVYKKLGWKEGMLPITEEISKRTLAIPFYSEITFEEQEKVAFYLKKALELFS</sequence>
<accession>A0ABM6GGF5</accession>
<dbReference type="Pfam" id="PF01041">
    <property type="entry name" value="DegT_DnrJ_EryC1"/>
    <property type="match status" value="1"/>
</dbReference>
<dbReference type="InterPro" id="IPR015422">
    <property type="entry name" value="PyrdxlP-dep_Trfase_small"/>
</dbReference>
<dbReference type="InterPro" id="IPR015421">
    <property type="entry name" value="PyrdxlP-dep_Trfase_major"/>
</dbReference>
<dbReference type="RefSeq" id="WP_012058072.1">
    <property type="nucleotide sequence ID" value="NZ_CP007389.1"/>
</dbReference>
<dbReference type="PANTHER" id="PTHR30244">
    <property type="entry name" value="TRANSAMINASE"/>
    <property type="match status" value="1"/>
</dbReference>
<keyword evidence="1" id="KW-0663">Pyridoxal phosphate</keyword>
<organism evidence="2 3">
    <name type="scientific">Thermosipho melanesiensis</name>
    <dbReference type="NCBI Taxonomy" id="46541"/>
    <lineage>
        <taxon>Bacteria</taxon>
        <taxon>Thermotogati</taxon>
        <taxon>Thermotogota</taxon>
        <taxon>Thermotogae</taxon>
        <taxon>Thermotogales</taxon>
        <taxon>Fervidobacteriaceae</taxon>
        <taxon>Thermosipho</taxon>
    </lineage>
</organism>
<dbReference type="InterPro" id="IPR000653">
    <property type="entry name" value="DegT/StrS_aminotransferase"/>
</dbReference>
<dbReference type="Gene3D" id="3.90.1150.10">
    <property type="entry name" value="Aspartate Aminotransferase, domain 1"/>
    <property type="match status" value="1"/>
</dbReference>
<dbReference type="PANTHER" id="PTHR30244:SF39">
    <property type="entry name" value="BLR3650 PROTEIN"/>
    <property type="match status" value="1"/>
</dbReference>
<gene>
    <name evidence="2" type="ORF">BW47_09885</name>
</gene>
<dbReference type="Gene3D" id="3.40.640.10">
    <property type="entry name" value="Type I PLP-dependent aspartate aminotransferase-like (Major domain)"/>
    <property type="match status" value="1"/>
</dbReference>
<dbReference type="InterPro" id="IPR015424">
    <property type="entry name" value="PyrdxlP-dep_Trfase"/>
</dbReference>
<dbReference type="CDD" id="cd00616">
    <property type="entry name" value="AHBA_syn"/>
    <property type="match status" value="1"/>
</dbReference>
<dbReference type="PIRSF" id="PIRSF000390">
    <property type="entry name" value="PLP_StrS"/>
    <property type="match status" value="1"/>
</dbReference>
<evidence type="ECO:0000313" key="2">
    <source>
        <dbReference type="EMBL" id="APT74737.1"/>
    </source>
</evidence>
<dbReference type="EMBL" id="CP007389">
    <property type="protein sequence ID" value="APT74737.1"/>
    <property type="molecule type" value="Genomic_DNA"/>
</dbReference>
<comment type="similarity">
    <text evidence="1">Belongs to the DegT/DnrJ/EryC1 family.</text>
</comment>
<reference evidence="2 3" key="1">
    <citation type="submission" date="2014-02" db="EMBL/GenBank/DDBJ databases">
        <title>Diversity of Thermotogales isolates from hydrothermal vents.</title>
        <authorList>
            <person name="Haverkamp T.H.A."/>
            <person name="Lossouarn J."/>
            <person name="Geslin C."/>
            <person name="Nesbo C.L."/>
        </authorList>
    </citation>
    <scope>NUCLEOTIDE SEQUENCE [LARGE SCALE GENOMIC DNA]</scope>
    <source>
        <strain evidence="2 3">431</strain>
    </source>
</reference>
<evidence type="ECO:0000256" key="1">
    <source>
        <dbReference type="RuleBase" id="RU004508"/>
    </source>
</evidence>
<dbReference type="Proteomes" id="UP000185490">
    <property type="component" value="Chromosome"/>
</dbReference>
<keyword evidence="3" id="KW-1185">Reference proteome</keyword>
<proteinExistence type="inferred from homology"/>